<organism evidence="2 3">
    <name type="scientific">Stenomitos frigidus AS-A4</name>
    <dbReference type="NCBI Taxonomy" id="2933935"/>
    <lineage>
        <taxon>Bacteria</taxon>
        <taxon>Bacillati</taxon>
        <taxon>Cyanobacteriota</taxon>
        <taxon>Cyanophyceae</taxon>
        <taxon>Leptolyngbyales</taxon>
        <taxon>Leptolyngbyaceae</taxon>
        <taxon>Stenomitos</taxon>
    </lineage>
</organism>
<reference evidence="2 3" key="1">
    <citation type="submission" date="2022-04" db="EMBL/GenBank/DDBJ databases">
        <title>Positive selection, recombination, and allopatry shape intraspecific diversity of widespread and dominant cyanobacteria.</title>
        <authorList>
            <person name="Wei J."/>
            <person name="Shu W."/>
            <person name="Hu C."/>
        </authorList>
    </citation>
    <scope>NUCLEOTIDE SEQUENCE [LARGE SCALE GENOMIC DNA]</scope>
    <source>
        <strain evidence="2 3">AS-A4</strain>
    </source>
</reference>
<dbReference type="EMBL" id="JAMPLM010000006">
    <property type="protein sequence ID" value="MEP1058730.1"/>
    <property type="molecule type" value="Genomic_DNA"/>
</dbReference>
<protein>
    <submittedName>
        <fullName evidence="2">Uncharacterized protein</fullName>
    </submittedName>
</protein>
<comment type="caution">
    <text evidence="2">The sequence shown here is derived from an EMBL/GenBank/DDBJ whole genome shotgun (WGS) entry which is preliminary data.</text>
</comment>
<evidence type="ECO:0000256" key="1">
    <source>
        <dbReference type="SAM" id="SignalP"/>
    </source>
</evidence>
<dbReference type="RefSeq" id="WP_190447444.1">
    <property type="nucleotide sequence ID" value="NZ_JAMPLM010000006.1"/>
</dbReference>
<accession>A0ABV0KHS7</accession>
<keyword evidence="1" id="KW-0732">Signal</keyword>
<gene>
    <name evidence="2" type="ORF">NDI38_09790</name>
</gene>
<evidence type="ECO:0000313" key="2">
    <source>
        <dbReference type="EMBL" id="MEP1058730.1"/>
    </source>
</evidence>
<feature type="signal peptide" evidence="1">
    <location>
        <begin position="1"/>
        <end position="26"/>
    </location>
</feature>
<evidence type="ECO:0000313" key="3">
    <source>
        <dbReference type="Proteomes" id="UP001476950"/>
    </source>
</evidence>
<name>A0ABV0KHS7_9CYAN</name>
<sequence length="240" mass="25586">MHCSKQFSSVLLVVSLGLAGVGSGLAVNASAQTIETNAPTKPSLTLKPDLEPLDLEALAPGNTPAYVVTANKISLTQLTVPSLWWLRDQLADQETYGNNLLENWLAYPSSGRPGRVDLVVNRQLWSLLDYLDRYAFIHRFGKTARDYGYNVRVFDGQATLLGASTCDFSTINIDDLQNRPLSEGLADTEPTALEASLPTSPADTIACSILLDSSGRGGLRGGSNRLPGAGAAKALDIAKP</sequence>
<proteinExistence type="predicted"/>
<dbReference type="Proteomes" id="UP001476950">
    <property type="component" value="Unassembled WGS sequence"/>
</dbReference>
<feature type="chain" id="PRO_5046749422" evidence="1">
    <location>
        <begin position="27"/>
        <end position="240"/>
    </location>
</feature>
<keyword evidence="3" id="KW-1185">Reference proteome</keyword>